<evidence type="ECO:0000313" key="3">
    <source>
        <dbReference type="EnsemblFungi" id="PTTG_03389-t43_1-p1"/>
    </source>
</evidence>
<reference evidence="3" key="4">
    <citation type="submission" date="2025-05" db="UniProtKB">
        <authorList>
            <consortium name="EnsemblFungi"/>
        </authorList>
    </citation>
    <scope>IDENTIFICATION</scope>
    <source>
        <strain evidence="3">isolate 1-1 / race 1 (BBBD)</strain>
    </source>
</reference>
<reference evidence="3 4" key="3">
    <citation type="journal article" date="2017" name="G3 (Bethesda)">
        <title>Comparative analysis highlights variable genome content of wheat rusts and divergence of the mating loci.</title>
        <authorList>
            <person name="Cuomo C.A."/>
            <person name="Bakkeren G."/>
            <person name="Khalil H.B."/>
            <person name="Panwar V."/>
            <person name="Joly D."/>
            <person name="Linning R."/>
            <person name="Sakthikumar S."/>
            <person name="Song X."/>
            <person name="Adiconis X."/>
            <person name="Fan L."/>
            <person name="Goldberg J.M."/>
            <person name="Levin J.Z."/>
            <person name="Young S."/>
            <person name="Zeng Q."/>
            <person name="Anikster Y."/>
            <person name="Bruce M."/>
            <person name="Wang M."/>
            <person name="Yin C."/>
            <person name="McCallum B."/>
            <person name="Szabo L.J."/>
            <person name="Hulbert S."/>
            <person name="Chen X."/>
            <person name="Fellers J.P."/>
        </authorList>
    </citation>
    <scope>NUCLEOTIDE SEQUENCE</scope>
    <source>
        <strain evidence="4">Isolate 1-1 / race 1 (BBBD)</strain>
        <strain evidence="3">isolate 1-1 / race 1 (BBBD)</strain>
    </source>
</reference>
<evidence type="ECO:0000256" key="1">
    <source>
        <dbReference type="SAM" id="MobiDB-lite"/>
    </source>
</evidence>
<dbReference type="Proteomes" id="UP000005240">
    <property type="component" value="Unassembled WGS sequence"/>
</dbReference>
<keyword evidence="4" id="KW-1185">Reference proteome</keyword>
<evidence type="ECO:0000313" key="4">
    <source>
        <dbReference type="Proteomes" id="UP000005240"/>
    </source>
</evidence>
<dbReference type="EnsemblFungi" id="PTTG_03389-t43_1">
    <property type="protein sequence ID" value="PTTG_03389-t43_1-p1"/>
    <property type="gene ID" value="PTTG_03389"/>
</dbReference>
<name>A0A0C4ERH0_PUCT1</name>
<feature type="compositionally biased region" description="Polar residues" evidence="1">
    <location>
        <begin position="35"/>
        <end position="70"/>
    </location>
</feature>
<gene>
    <name evidence="2" type="ORF">PTTG_03389</name>
</gene>
<organism evidence="2">
    <name type="scientific">Puccinia triticina (isolate 1-1 / race 1 (BBBD))</name>
    <name type="common">Brown leaf rust fungus</name>
    <dbReference type="NCBI Taxonomy" id="630390"/>
    <lineage>
        <taxon>Eukaryota</taxon>
        <taxon>Fungi</taxon>
        <taxon>Dikarya</taxon>
        <taxon>Basidiomycota</taxon>
        <taxon>Pucciniomycotina</taxon>
        <taxon>Pucciniomycetes</taxon>
        <taxon>Pucciniales</taxon>
        <taxon>Pucciniaceae</taxon>
        <taxon>Puccinia</taxon>
    </lineage>
</organism>
<evidence type="ECO:0000313" key="2">
    <source>
        <dbReference type="EMBL" id="OAV94335.1"/>
    </source>
</evidence>
<dbReference type="EMBL" id="ADAS02000040">
    <property type="protein sequence ID" value="OAV94335.1"/>
    <property type="molecule type" value="Genomic_DNA"/>
</dbReference>
<reference evidence="2" key="2">
    <citation type="submission" date="2016-05" db="EMBL/GenBank/DDBJ databases">
        <title>Comparative analysis highlights variable genome content of wheat rusts and divergence of the mating loci.</title>
        <authorList>
            <person name="Cuomo C.A."/>
            <person name="Bakkeren G."/>
            <person name="Szabo L."/>
            <person name="Khalil H."/>
            <person name="Joly D."/>
            <person name="Goldberg J."/>
            <person name="Young S."/>
            <person name="Zeng Q."/>
            <person name="Fellers J."/>
        </authorList>
    </citation>
    <scope>NUCLEOTIDE SEQUENCE [LARGE SCALE GENOMIC DNA]</scope>
    <source>
        <strain evidence="2">1-1 BBBD Race 1</strain>
    </source>
</reference>
<dbReference type="AlphaFoldDB" id="A0A0C4ERH0"/>
<dbReference type="VEuPathDB" id="FungiDB:PTTG_03389"/>
<sequence>MAKSISSATARSTSALPEAPSTPLMIDVFWPSEAPSTPLTNTLNHNAGRQPLATSPSTQLNVNPGNTFSSFMDPPGRSTYSEKEQNSQEAIYNLIQTEVGFVDIY</sequence>
<reference evidence="2" key="1">
    <citation type="submission" date="2009-11" db="EMBL/GenBank/DDBJ databases">
        <authorList>
            <consortium name="The Broad Institute Genome Sequencing Platform"/>
            <person name="Ward D."/>
            <person name="Feldgarden M."/>
            <person name="Earl A."/>
            <person name="Young S.K."/>
            <person name="Zeng Q."/>
            <person name="Koehrsen M."/>
            <person name="Alvarado L."/>
            <person name="Berlin A."/>
            <person name="Bochicchio J."/>
            <person name="Borenstein D."/>
            <person name="Chapman S.B."/>
            <person name="Chen Z."/>
            <person name="Engels R."/>
            <person name="Freedman E."/>
            <person name="Gellesch M."/>
            <person name="Goldberg J."/>
            <person name="Griggs A."/>
            <person name="Gujja S."/>
            <person name="Heilman E."/>
            <person name="Heiman D."/>
            <person name="Hepburn T."/>
            <person name="Howarth C."/>
            <person name="Jen D."/>
            <person name="Larson L."/>
            <person name="Lewis B."/>
            <person name="Mehta T."/>
            <person name="Park D."/>
            <person name="Pearson M."/>
            <person name="Roberts A."/>
            <person name="Saif S."/>
            <person name="Shea T."/>
            <person name="Shenoy N."/>
            <person name="Sisk P."/>
            <person name="Stolte C."/>
            <person name="Sykes S."/>
            <person name="Thomson T."/>
            <person name="Walk T."/>
            <person name="White J."/>
            <person name="Yandava C."/>
            <person name="Izard J."/>
            <person name="Baranova O.V."/>
            <person name="Blanton J.M."/>
            <person name="Tanner A.C."/>
            <person name="Dewhirst F.E."/>
            <person name="Haas B."/>
            <person name="Nusbaum C."/>
            <person name="Birren B."/>
        </authorList>
    </citation>
    <scope>NUCLEOTIDE SEQUENCE [LARGE SCALE GENOMIC DNA]</scope>
    <source>
        <strain evidence="2">1-1 BBBD Race 1</strain>
    </source>
</reference>
<feature type="region of interest" description="Disordered" evidence="1">
    <location>
        <begin position="35"/>
        <end position="85"/>
    </location>
</feature>
<protein>
    <submittedName>
        <fullName evidence="2 3">Uncharacterized protein</fullName>
    </submittedName>
</protein>
<proteinExistence type="predicted"/>
<accession>A0A0C4ERH0</accession>